<keyword evidence="2" id="KW-1133">Transmembrane helix</keyword>
<keyword evidence="2" id="KW-0472">Membrane</keyword>
<keyword evidence="4" id="KW-1185">Reference proteome</keyword>
<evidence type="ECO:0000313" key="4">
    <source>
        <dbReference type="Proteomes" id="UP000619293"/>
    </source>
</evidence>
<evidence type="ECO:0000256" key="2">
    <source>
        <dbReference type="SAM" id="Phobius"/>
    </source>
</evidence>
<organism evidence="3 4">
    <name type="scientific">Catellatospora chokoriensis</name>
    <dbReference type="NCBI Taxonomy" id="310353"/>
    <lineage>
        <taxon>Bacteria</taxon>
        <taxon>Bacillati</taxon>
        <taxon>Actinomycetota</taxon>
        <taxon>Actinomycetes</taxon>
        <taxon>Micromonosporales</taxon>
        <taxon>Micromonosporaceae</taxon>
        <taxon>Catellatospora</taxon>
    </lineage>
</organism>
<gene>
    <name evidence="3" type="ORF">Cch02nite_34420</name>
</gene>
<sequence length="195" mass="21563">MTYADVVGTLALILSVLAIGVQIFQWVRSGHRIAVNPSGSWVLAWEPSTLVRVNNRGRAPVDVVEWGFDYPRSSTYSGVGLGRYWVENRGLAGYRTTFPAETVNVQLPKRLEPGQELQLTSPPDVIPSLQEMMRENIPWVRPFVRLGDGSTVKARGGNARITIHRGSAPFGSRPFRNSDSLLPVNDDLPDRQPGV</sequence>
<dbReference type="RefSeq" id="WP_191840018.1">
    <property type="nucleotide sequence ID" value="NZ_BAAALB010000023.1"/>
</dbReference>
<evidence type="ECO:0000313" key="3">
    <source>
        <dbReference type="EMBL" id="GIF89998.1"/>
    </source>
</evidence>
<dbReference type="Proteomes" id="UP000619293">
    <property type="component" value="Unassembled WGS sequence"/>
</dbReference>
<keyword evidence="2" id="KW-0812">Transmembrane</keyword>
<dbReference type="EMBL" id="BONG01000019">
    <property type="protein sequence ID" value="GIF89998.1"/>
    <property type="molecule type" value="Genomic_DNA"/>
</dbReference>
<protein>
    <submittedName>
        <fullName evidence="3">Uncharacterized protein</fullName>
    </submittedName>
</protein>
<proteinExistence type="predicted"/>
<name>A0A8J3NS12_9ACTN</name>
<dbReference type="AlphaFoldDB" id="A0A8J3NS12"/>
<comment type="caution">
    <text evidence="3">The sequence shown here is derived from an EMBL/GenBank/DDBJ whole genome shotgun (WGS) entry which is preliminary data.</text>
</comment>
<feature type="transmembrane region" description="Helical" evidence="2">
    <location>
        <begin position="6"/>
        <end position="27"/>
    </location>
</feature>
<accession>A0A8J3NS12</accession>
<reference evidence="3 4" key="1">
    <citation type="submission" date="2021-01" db="EMBL/GenBank/DDBJ databases">
        <title>Whole genome shotgun sequence of Catellatospora chokoriensis NBRC 107358.</title>
        <authorList>
            <person name="Komaki H."/>
            <person name="Tamura T."/>
        </authorList>
    </citation>
    <scope>NUCLEOTIDE SEQUENCE [LARGE SCALE GENOMIC DNA]</scope>
    <source>
        <strain evidence="3 4">NBRC 107358</strain>
    </source>
</reference>
<evidence type="ECO:0000256" key="1">
    <source>
        <dbReference type="SAM" id="MobiDB-lite"/>
    </source>
</evidence>
<feature type="region of interest" description="Disordered" evidence="1">
    <location>
        <begin position="164"/>
        <end position="195"/>
    </location>
</feature>